<dbReference type="PRINTS" id="PR00411">
    <property type="entry name" value="PNDRDTASEI"/>
</dbReference>
<dbReference type="PANTHER" id="PTHR43557:SF2">
    <property type="entry name" value="RIESKE DOMAIN-CONTAINING PROTEIN-RELATED"/>
    <property type="match status" value="1"/>
</dbReference>
<keyword evidence="8" id="KW-1185">Reference proteome</keyword>
<dbReference type="Pfam" id="PF07992">
    <property type="entry name" value="Pyr_redox_2"/>
    <property type="match status" value="1"/>
</dbReference>
<protein>
    <submittedName>
        <fullName evidence="7">FAD-dependent oxidoreductase</fullName>
    </submittedName>
</protein>
<evidence type="ECO:0000259" key="6">
    <source>
        <dbReference type="Pfam" id="PF07992"/>
    </source>
</evidence>
<feature type="domain" description="FAD/NAD(P)-binding" evidence="6">
    <location>
        <begin position="17"/>
        <end position="267"/>
    </location>
</feature>
<dbReference type="EMBL" id="SMLA01000010">
    <property type="protein sequence ID" value="TDD90082.1"/>
    <property type="molecule type" value="Genomic_DNA"/>
</dbReference>
<feature type="region of interest" description="Disordered" evidence="5">
    <location>
        <begin position="279"/>
        <end position="303"/>
    </location>
</feature>
<dbReference type="PRINTS" id="PR00368">
    <property type="entry name" value="FADPNR"/>
</dbReference>
<reference evidence="7 8" key="1">
    <citation type="submission" date="2019-03" db="EMBL/GenBank/DDBJ databases">
        <title>Draft genome sequences of novel Actinobacteria.</title>
        <authorList>
            <person name="Sahin N."/>
            <person name="Ay H."/>
            <person name="Saygin H."/>
        </authorList>
    </citation>
    <scope>NUCLEOTIDE SEQUENCE [LARGE SCALE GENOMIC DNA]</scope>
    <source>
        <strain evidence="7 8">5K548</strain>
    </source>
</reference>
<keyword evidence="3" id="KW-0274">FAD</keyword>
<dbReference type="SUPFAM" id="SSF51905">
    <property type="entry name" value="FAD/NAD(P)-binding domain"/>
    <property type="match status" value="1"/>
</dbReference>
<dbReference type="Proteomes" id="UP000294723">
    <property type="component" value="Unassembled WGS sequence"/>
</dbReference>
<dbReference type="Gene3D" id="3.50.50.60">
    <property type="entry name" value="FAD/NAD(P)-binding domain"/>
    <property type="match status" value="2"/>
</dbReference>
<proteinExistence type="predicted"/>
<evidence type="ECO:0000256" key="3">
    <source>
        <dbReference type="ARBA" id="ARBA00022827"/>
    </source>
</evidence>
<dbReference type="GO" id="GO:0016651">
    <property type="term" value="F:oxidoreductase activity, acting on NAD(P)H"/>
    <property type="evidence" value="ECO:0007669"/>
    <property type="project" value="TreeGrafter"/>
</dbReference>
<evidence type="ECO:0000256" key="5">
    <source>
        <dbReference type="SAM" id="MobiDB-lite"/>
    </source>
</evidence>
<dbReference type="AlphaFoldDB" id="A0A4R5C089"/>
<dbReference type="InterPro" id="IPR023753">
    <property type="entry name" value="FAD/NAD-binding_dom"/>
</dbReference>
<evidence type="ECO:0000313" key="7">
    <source>
        <dbReference type="EMBL" id="TDD90082.1"/>
    </source>
</evidence>
<dbReference type="InterPro" id="IPR050446">
    <property type="entry name" value="FAD-oxidoreductase/Apoptosis"/>
</dbReference>
<dbReference type="PANTHER" id="PTHR43557">
    <property type="entry name" value="APOPTOSIS-INDUCING FACTOR 1"/>
    <property type="match status" value="1"/>
</dbReference>
<comment type="cofactor">
    <cofactor evidence="1">
        <name>FAD</name>
        <dbReference type="ChEBI" id="CHEBI:57692"/>
    </cofactor>
</comment>
<comment type="caution">
    <text evidence="7">The sequence shown here is derived from an EMBL/GenBank/DDBJ whole genome shotgun (WGS) entry which is preliminary data.</text>
</comment>
<dbReference type="SUPFAM" id="SSF51735">
    <property type="entry name" value="NAD(P)-binding Rossmann-fold domains"/>
    <property type="match status" value="1"/>
</dbReference>
<dbReference type="InterPro" id="IPR036188">
    <property type="entry name" value="FAD/NAD-bd_sf"/>
</dbReference>
<evidence type="ECO:0000313" key="8">
    <source>
        <dbReference type="Proteomes" id="UP000294723"/>
    </source>
</evidence>
<evidence type="ECO:0000256" key="2">
    <source>
        <dbReference type="ARBA" id="ARBA00022630"/>
    </source>
</evidence>
<keyword evidence="4" id="KW-0560">Oxidoreductase</keyword>
<evidence type="ECO:0000256" key="1">
    <source>
        <dbReference type="ARBA" id="ARBA00001974"/>
    </source>
</evidence>
<gene>
    <name evidence="7" type="ORF">E1202_10030</name>
</gene>
<accession>A0A4R5C089</accession>
<organism evidence="7 8">
    <name type="scientific">Saccharopolyspora karakumensis</name>
    <dbReference type="NCBI Taxonomy" id="2530386"/>
    <lineage>
        <taxon>Bacteria</taxon>
        <taxon>Bacillati</taxon>
        <taxon>Actinomycetota</taxon>
        <taxon>Actinomycetes</taxon>
        <taxon>Pseudonocardiales</taxon>
        <taxon>Pseudonocardiaceae</taxon>
        <taxon>Saccharopolyspora</taxon>
    </lineage>
</organism>
<evidence type="ECO:0000256" key="4">
    <source>
        <dbReference type="ARBA" id="ARBA00023002"/>
    </source>
</evidence>
<name>A0A4R5C089_9PSEU</name>
<sequence length="303" mass="30972">MPGGCDPRRGVRRVSDDVVIVGACLAGTSTALELRSHGFDGAITLVGEEPHAPYDRPPLSKQFLTGGWDEQRILLPGHDRLAELGIEFRPNTVAVGADLDGRAVTLHDGSELPFGDLVVATGVAPRRLPASGPVPLTLRSIADARRVAAELRPGRRVVVIGTGFMGTELAWAARAAGCEVAVVGVDPAPLSALGPEVGAVIGRALTGSEIALINAVGVTDIRVGARGEQEVLLDDGAVLRADVVVAAIGSRPQVDWLRGAGLDLSDGLGAMRDAVRRRASTGSVTSRAGGTPVSGAACASSTG</sequence>
<keyword evidence="2" id="KW-0285">Flavoprotein</keyword>
<dbReference type="GO" id="GO:0005737">
    <property type="term" value="C:cytoplasm"/>
    <property type="evidence" value="ECO:0007669"/>
    <property type="project" value="TreeGrafter"/>
</dbReference>
<dbReference type="InterPro" id="IPR036291">
    <property type="entry name" value="NAD(P)-bd_dom_sf"/>
</dbReference>